<gene>
    <name evidence="2" type="ORF">BJ085DRAFT_31331</name>
</gene>
<sequence>MRISVNHCFLGLCLGAGWTLFTTARPTELAEDYDLIMPSDWEGCALNLESPSLSSSWCLMSSQWDTDDSTSLQANDYIIDMTEDGLLSSGIEPDWDGGVRNLVDYVSQSAVGGAFPEAIPAHDGGPPSALVNMRKAQHHMVNKAMRNKQYVLRFYRKHSNTDLEVDFLLNDKLQLATIKDWKTLSTIQVLVLMNPMTNPEKFLTNLRASIEASMYPSGAMYY</sequence>
<evidence type="ECO:0000313" key="3">
    <source>
        <dbReference type="Proteomes" id="UP000268162"/>
    </source>
</evidence>
<feature type="chain" id="PRO_5020264023" description="Galactose-binding domain-like protein" evidence="1">
    <location>
        <begin position="25"/>
        <end position="222"/>
    </location>
</feature>
<evidence type="ECO:0000256" key="1">
    <source>
        <dbReference type="SAM" id="SignalP"/>
    </source>
</evidence>
<feature type="signal peptide" evidence="1">
    <location>
        <begin position="1"/>
        <end position="24"/>
    </location>
</feature>
<protein>
    <recommendedName>
        <fullName evidence="4">Galactose-binding domain-like protein</fullName>
    </recommendedName>
</protein>
<name>A0A4P9ZVR2_9FUNG</name>
<dbReference type="EMBL" id="ML002553">
    <property type="protein sequence ID" value="RKP37031.1"/>
    <property type="molecule type" value="Genomic_DNA"/>
</dbReference>
<reference evidence="3" key="1">
    <citation type="journal article" date="2018" name="Nat. Microbiol.">
        <title>Leveraging single-cell genomics to expand the fungal tree of life.</title>
        <authorList>
            <person name="Ahrendt S.R."/>
            <person name="Quandt C.A."/>
            <person name="Ciobanu D."/>
            <person name="Clum A."/>
            <person name="Salamov A."/>
            <person name="Andreopoulos B."/>
            <person name="Cheng J.F."/>
            <person name="Woyke T."/>
            <person name="Pelin A."/>
            <person name="Henrissat B."/>
            <person name="Reynolds N.K."/>
            <person name="Benny G.L."/>
            <person name="Smith M.E."/>
            <person name="James T.Y."/>
            <person name="Grigoriev I.V."/>
        </authorList>
    </citation>
    <scope>NUCLEOTIDE SEQUENCE [LARGE SCALE GENOMIC DNA]</scope>
    <source>
        <strain evidence="3">RSA 468</strain>
    </source>
</reference>
<evidence type="ECO:0000313" key="2">
    <source>
        <dbReference type="EMBL" id="RKP37031.1"/>
    </source>
</evidence>
<organism evidence="2 3">
    <name type="scientific">Dimargaris cristalligena</name>
    <dbReference type="NCBI Taxonomy" id="215637"/>
    <lineage>
        <taxon>Eukaryota</taxon>
        <taxon>Fungi</taxon>
        <taxon>Fungi incertae sedis</taxon>
        <taxon>Zoopagomycota</taxon>
        <taxon>Kickxellomycotina</taxon>
        <taxon>Dimargaritomycetes</taxon>
        <taxon>Dimargaritales</taxon>
        <taxon>Dimargaritaceae</taxon>
        <taxon>Dimargaris</taxon>
    </lineage>
</organism>
<dbReference type="AlphaFoldDB" id="A0A4P9ZVR2"/>
<keyword evidence="3" id="KW-1185">Reference proteome</keyword>
<dbReference type="Proteomes" id="UP000268162">
    <property type="component" value="Unassembled WGS sequence"/>
</dbReference>
<evidence type="ECO:0008006" key="4">
    <source>
        <dbReference type="Google" id="ProtNLM"/>
    </source>
</evidence>
<accession>A0A4P9ZVR2</accession>
<keyword evidence="1" id="KW-0732">Signal</keyword>
<proteinExistence type="predicted"/>